<dbReference type="AlphaFoldDB" id="A0A0F8XBQ0"/>
<organism evidence="1">
    <name type="scientific">marine sediment metagenome</name>
    <dbReference type="NCBI Taxonomy" id="412755"/>
    <lineage>
        <taxon>unclassified sequences</taxon>
        <taxon>metagenomes</taxon>
        <taxon>ecological metagenomes</taxon>
    </lineage>
</organism>
<sequence>MKKMKKLIKLCNKSPSISEWTRQNQPDEDLIYRSGVGSQEQKMLGISNVLAMPPPFVVSYHRSKSVKLPVAAYYKYIEGYKVDVLALLRDNFHDLNCTIMSSHVMNMDMHDIYSTTQREWLEEQKQSALEYMCPKPERNLPAHKGYEIIADAGDDDWSWYNTNWSGTKVIKHDGSYFLAHCAYLEGISDTGAPYNLYEGPAKDFTFTSGSYSHVAHVINQAIIAARKTAIQNEH</sequence>
<dbReference type="EMBL" id="LAZR01060165">
    <property type="protein sequence ID" value="KKK66253.1"/>
    <property type="molecule type" value="Genomic_DNA"/>
</dbReference>
<protein>
    <submittedName>
        <fullName evidence="1">Uncharacterized protein</fullName>
    </submittedName>
</protein>
<reference evidence="1" key="1">
    <citation type="journal article" date="2015" name="Nature">
        <title>Complex archaea that bridge the gap between prokaryotes and eukaryotes.</title>
        <authorList>
            <person name="Spang A."/>
            <person name="Saw J.H."/>
            <person name="Jorgensen S.L."/>
            <person name="Zaremba-Niedzwiedzka K."/>
            <person name="Martijn J."/>
            <person name="Lind A.E."/>
            <person name="van Eijk R."/>
            <person name="Schleper C."/>
            <person name="Guy L."/>
            <person name="Ettema T.J."/>
        </authorList>
    </citation>
    <scope>NUCLEOTIDE SEQUENCE</scope>
</reference>
<name>A0A0F8XBQ0_9ZZZZ</name>
<accession>A0A0F8XBQ0</accession>
<comment type="caution">
    <text evidence="1">The sequence shown here is derived from an EMBL/GenBank/DDBJ whole genome shotgun (WGS) entry which is preliminary data.</text>
</comment>
<proteinExistence type="predicted"/>
<evidence type="ECO:0000313" key="1">
    <source>
        <dbReference type="EMBL" id="KKK66253.1"/>
    </source>
</evidence>
<gene>
    <name evidence="1" type="ORF">LCGC14_2965980</name>
</gene>
<feature type="non-terminal residue" evidence="1">
    <location>
        <position position="234"/>
    </location>
</feature>